<dbReference type="HOGENOM" id="CLU_2678068_0_0_1"/>
<dbReference type="Gene3D" id="3.30.420.10">
    <property type="entry name" value="Ribonuclease H-like superfamily/Ribonuclease H"/>
    <property type="match status" value="1"/>
</dbReference>
<accession>B7PHK9</accession>
<feature type="non-terminal residue" evidence="1">
    <location>
        <position position="1"/>
    </location>
</feature>
<protein>
    <submittedName>
        <fullName evidence="1 2">Uncharacterized protein</fullName>
    </submittedName>
</protein>
<organism>
    <name type="scientific">Ixodes scapularis</name>
    <name type="common">Black-legged tick</name>
    <name type="synonym">Deer tick</name>
    <dbReference type="NCBI Taxonomy" id="6945"/>
    <lineage>
        <taxon>Eukaryota</taxon>
        <taxon>Metazoa</taxon>
        <taxon>Ecdysozoa</taxon>
        <taxon>Arthropoda</taxon>
        <taxon>Chelicerata</taxon>
        <taxon>Arachnida</taxon>
        <taxon>Acari</taxon>
        <taxon>Parasitiformes</taxon>
        <taxon>Ixodida</taxon>
        <taxon>Ixodoidea</taxon>
        <taxon>Ixodidae</taxon>
        <taxon>Ixodinae</taxon>
        <taxon>Ixodes</taxon>
    </lineage>
</organism>
<evidence type="ECO:0000313" key="1">
    <source>
        <dbReference type="EMBL" id="EEC06081.1"/>
    </source>
</evidence>
<dbReference type="GO" id="GO:0003676">
    <property type="term" value="F:nucleic acid binding"/>
    <property type="evidence" value="ECO:0007669"/>
    <property type="project" value="InterPro"/>
</dbReference>
<dbReference type="EMBL" id="DS713860">
    <property type="protein sequence ID" value="EEC06081.1"/>
    <property type="molecule type" value="Genomic_DNA"/>
</dbReference>
<gene>
    <name evidence="1" type="ORF">IscW_ISCW004380</name>
</gene>
<dbReference type="EMBL" id="ABJB010464542">
    <property type="status" value="NOT_ANNOTATED_CDS"/>
    <property type="molecule type" value="Genomic_DNA"/>
</dbReference>
<sequence length="75" mass="8397">IPGYPRSKGIAQSAVKIVNMLLKRAYESNGEPLMAFLNYCNMPLQHMNASPAQLLMGRRTRTLVPTTAKQLQPRI</sequence>
<proteinExistence type="predicted"/>
<dbReference type="VEuPathDB" id="VectorBase:ISCW004380"/>
<dbReference type="Proteomes" id="UP000001555">
    <property type="component" value="Unassembled WGS sequence"/>
</dbReference>
<dbReference type="AlphaFoldDB" id="B7PHK9"/>
<keyword evidence="3" id="KW-1185">Reference proteome</keyword>
<dbReference type="InterPro" id="IPR036397">
    <property type="entry name" value="RNaseH_sf"/>
</dbReference>
<reference evidence="2" key="2">
    <citation type="submission" date="2020-05" db="UniProtKB">
        <authorList>
            <consortium name="EnsemblMetazoa"/>
        </authorList>
    </citation>
    <scope>IDENTIFICATION</scope>
    <source>
        <strain evidence="2">wikel</strain>
    </source>
</reference>
<dbReference type="VEuPathDB" id="VectorBase:ISCI004380"/>
<evidence type="ECO:0000313" key="2">
    <source>
        <dbReference type="EnsemblMetazoa" id="ISCW004380-PA"/>
    </source>
</evidence>
<dbReference type="PaxDb" id="6945-B7PHK9"/>
<reference evidence="1 3" key="1">
    <citation type="submission" date="2008-03" db="EMBL/GenBank/DDBJ databases">
        <title>Annotation of Ixodes scapularis.</title>
        <authorList>
            <consortium name="Ixodes scapularis Genome Project Consortium"/>
            <person name="Caler E."/>
            <person name="Hannick L.I."/>
            <person name="Bidwell S."/>
            <person name="Joardar V."/>
            <person name="Thiagarajan M."/>
            <person name="Amedeo P."/>
            <person name="Galinsky K.J."/>
            <person name="Schobel S."/>
            <person name="Inman J."/>
            <person name="Hostetler J."/>
            <person name="Miller J."/>
            <person name="Hammond M."/>
            <person name="Megy K."/>
            <person name="Lawson D."/>
            <person name="Kodira C."/>
            <person name="Sutton G."/>
            <person name="Meyer J."/>
            <person name="Hill C.A."/>
            <person name="Birren B."/>
            <person name="Nene V."/>
            <person name="Collins F."/>
            <person name="Alarcon-Chaidez F."/>
            <person name="Wikel S."/>
            <person name="Strausberg R."/>
        </authorList>
    </citation>
    <scope>NUCLEOTIDE SEQUENCE [LARGE SCALE GENOMIC DNA]</scope>
    <source>
        <strain evidence="3">Wikel</strain>
        <strain evidence="1">Wikel colony</strain>
    </source>
</reference>
<dbReference type="STRING" id="6945.B7PHK9"/>
<feature type="non-terminal residue" evidence="1">
    <location>
        <position position="75"/>
    </location>
</feature>
<dbReference type="InParanoid" id="B7PHK9"/>
<evidence type="ECO:0000313" key="3">
    <source>
        <dbReference type="Proteomes" id="UP000001555"/>
    </source>
</evidence>
<name>B7PHK9_IXOSC</name>
<dbReference type="EnsemblMetazoa" id="ISCW004380-RA">
    <property type="protein sequence ID" value="ISCW004380-PA"/>
    <property type="gene ID" value="ISCW004380"/>
</dbReference>